<evidence type="ECO:0000256" key="3">
    <source>
        <dbReference type="ARBA" id="ARBA00022475"/>
    </source>
</evidence>
<dbReference type="Proteomes" id="UP000077202">
    <property type="component" value="Unassembled WGS sequence"/>
</dbReference>
<sequence>MTESDGSVTSYLIRENIPGSLSSRLNLGPIEQQRARGRFERLSFSPGARARGRQAKCANSAFRFVFSPKARGGGAGGGPGRWWWAGPRGAAGENGLTTLRQIGFFLRLLRQKHKSSFTRRAREARNGVSRFPFSLAMPRKSNAVEEEERKREREKGKGRKADEDLRRGRRPAAAQILRSSFLPFLSFLFSPIVNDRAGVSLSGAKMNTRSTAASAVRIIVSLLFLVALLEPSNCLSAEPVVWSSQLYPNERLGPTSWRYYRVDLPTGFAALSISLTRKWEDDEHTSVKAASPLVCFGFNGPPLAVPPVAEKSLLDVAIAAGELRDASVSGKCGWFNETVEFNVSNFEILEGLMHIGIYSDIGATRTQSHMISRGKEYKFALDVQVLRCSNEEYGGPECKVEITNRPPTMFFESALSNTPDPDLSDETKVVLAPAPIGVKGFTFSDRHDMSQASRTDRYSGEECVKLGETRYLSLRVESIQSEMLVKFECDNSSSSEGHPGNQICQELSKNHGIVILIRLRYGALPSEVKSDYTRKLSSGPILVDSPRRGLWYLSMTVSNISSSTETGTNIGDELCLTMNWGSRTCESDLFGNSCQWTVLPLERVLLPEIESPFDSYYFPANDRGAIDSGSRWFSLLSPSNTSYETWDYFTMEVPTGASGGVLSIFVSSPAILNTELYARFGNCPTTSNWEFRKRKADNLEQPNDVGEVRGLVDISKNVSVMEKEEISKYSLDLVYPNEGTWCFGLRHNPAVSSDLEPLDYNAPPEEYSTEVQIILHGCPNKCSGHGKCRPDREAGRLHFISHCTCDVAHGDFDCSAVLVAPGEKMQQTWILTFSNAAAILPSVWAIRHQAYAEWITFMLSGMASGIYHSCDSGGWCAMPFSTLQFLDFWLSFLVIIMTCLYMAGFVGPKQGMMHIGCAVLTATIAQRNATRALEKVCHSYYAVSGVEVAHTLKPYLCVFDIVLNLLSFFVFPSGWNVLVVVVMGVSALLLGWALESRKGRVFSSQSWLPRSNPFSTALAAVLGYVGRSLISFTFSSTVLE</sequence>
<evidence type="ECO:0000256" key="5">
    <source>
        <dbReference type="ARBA" id="ARBA00022989"/>
    </source>
</evidence>
<organism evidence="9 10">
    <name type="scientific">Marchantia polymorpha subsp. ruderalis</name>
    <dbReference type="NCBI Taxonomy" id="1480154"/>
    <lineage>
        <taxon>Eukaryota</taxon>
        <taxon>Viridiplantae</taxon>
        <taxon>Streptophyta</taxon>
        <taxon>Embryophyta</taxon>
        <taxon>Marchantiophyta</taxon>
        <taxon>Marchantiopsida</taxon>
        <taxon>Marchantiidae</taxon>
        <taxon>Marchantiales</taxon>
        <taxon>Marchantiaceae</taxon>
        <taxon>Marchantia</taxon>
    </lineage>
</organism>
<dbReference type="Pfam" id="PF12036">
    <property type="entry name" value="DUF3522"/>
    <property type="match status" value="1"/>
</dbReference>
<dbReference type="GO" id="GO:0005886">
    <property type="term" value="C:plasma membrane"/>
    <property type="evidence" value="ECO:0007669"/>
    <property type="project" value="UniProtKB-SubCell"/>
</dbReference>
<reference evidence="9" key="1">
    <citation type="submission" date="2016-03" db="EMBL/GenBank/DDBJ databases">
        <title>Mechanisms controlling the formation of the plant cell surface in tip-growing cells are functionally conserved among land plants.</title>
        <authorList>
            <person name="Honkanen S."/>
            <person name="Jones V.A."/>
            <person name="Morieri G."/>
            <person name="Champion C."/>
            <person name="Hetherington A.J."/>
            <person name="Kelly S."/>
            <person name="Saint-Marcoux D."/>
            <person name="Proust H."/>
            <person name="Prescott H."/>
            <person name="Dolan L."/>
        </authorList>
    </citation>
    <scope>NUCLEOTIDE SEQUENCE [LARGE SCALE GENOMIC DNA]</scope>
    <source>
        <tissue evidence="9">Whole gametophyte</tissue>
    </source>
</reference>
<evidence type="ECO:0000256" key="4">
    <source>
        <dbReference type="ARBA" id="ARBA00022692"/>
    </source>
</evidence>
<feature type="transmembrane region" description="Helical" evidence="8">
    <location>
        <begin position="1014"/>
        <end position="1034"/>
    </location>
</feature>
<dbReference type="InterPro" id="IPR021910">
    <property type="entry name" value="NGX6/PGAP6/MYMK"/>
</dbReference>
<gene>
    <name evidence="9" type="ORF">AXG93_4031s1410</name>
</gene>
<comment type="subcellular location">
    <subcellularLocation>
        <location evidence="1">Cell membrane</location>
        <topology evidence="1">Multi-pass membrane protein</topology>
    </subcellularLocation>
</comment>
<dbReference type="PANTHER" id="PTHR14319:SF3">
    <property type="entry name" value="TRANSMEMBRANE PROTEIN-LIKE PROTEIN"/>
    <property type="match status" value="1"/>
</dbReference>
<dbReference type="PANTHER" id="PTHR14319">
    <property type="entry name" value="FIVE-SPAN TRANSMEMBRANE PROTEIN M83"/>
    <property type="match status" value="1"/>
</dbReference>
<feature type="compositionally biased region" description="Basic and acidic residues" evidence="7">
    <location>
        <begin position="147"/>
        <end position="166"/>
    </location>
</feature>
<keyword evidence="3" id="KW-1003">Cell membrane</keyword>
<evidence type="ECO:0000256" key="7">
    <source>
        <dbReference type="SAM" id="MobiDB-lite"/>
    </source>
</evidence>
<name>A0A176WDD7_MARPO</name>
<evidence type="ECO:0000313" key="9">
    <source>
        <dbReference type="EMBL" id="OAE31089.1"/>
    </source>
</evidence>
<comment type="caution">
    <text evidence="9">The sequence shown here is derived from an EMBL/GenBank/DDBJ whole genome shotgun (WGS) entry which is preliminary data.</text>
</comment>
<feature type="transmembrane region" description="Helical" evidence="8">
    <location>
        <begin position="888"/>
        <end position="906"/>
    </location>
</feature>
<keyword evidence="10" id="KW-1185">Reference proteome</keyword>
<evidence type="ECO:0000256" key="8">
    <source>
        <dbReference type="SAM" id="Phobius"/>
    </source>
</evidence>
<accession>A0A176WDD7</accession>
<comment type="similarity">
    <text evidence="2">Belongs to the TMEM8 family.</text>
</comment>
<evidence type="ECO:0000256" key="6">
    <source>
        <dbReference type="ARBA" id="ARBA00023136"/>
    </source>
</evidence>
<evidence type="ECO:0008006" key="11">
    <source>
        <dbReference type="Google" id="ProtNLM"/>
    </source>
</evidence>
<evidence type="ECO:0000313" key="10">
    <source>
        <dbReference type="Proteomes" id="UP000077202"/>
    </source>
</evidence>
<keyword evidence="6 8" id="KW-0472">Membrane</keyword>
<keyword evidence="4 8" id="KW-0812">Transmembrane</keyword>
<feature type="region of interest" description="Disordered" evidence="7">
    <location>
        <begin position="142"/>
        <end position="167"/>
    </location>
</feature>
<evidence type="ECO:0000256" key="1">
    <source>
        <dbReference type="ARBA" id="ARBA00004651"/>
    </source>
</evidence>
<evidence type="ECO:0000256" key="2">
    <source>
        <dbReference type="ARBA" id="ARBA00005542"/>
    </source>
</evidence>
<dbReference type="AlphaFoldDB" id="A0A176WDD7"/>
<proteinExistence type="inferred from homology"/>
<dbReference type="EMBL" id="LVLJ01001187">
    <property type="protein sequence ID" value="OAE31089.1"/>
    <property type="molecule type" value="Genomic_DNA"/>
</dbReference>
<protein>
    <recommendedName>
        <fullName evidence="11">EGF-like domain-containing protein</fullName>
    </recommendedName>
</protein>
<keyword evidence="5 8" id="KW-1133">Transmembrane helix</keyword>